<reference evidence="1 2" key="1">
    <citation type="submission" date="2011-02" db="EMBL/GenBank/DDBJ databases">
        <title>The Genome Sequence of Sphaeroforma arctica JP610.</title>
        <authorList>
            <consortium name="The Broad Institute Genome Sequencing Platform"/>
            <person name="Russ C."/>
            <person name="Cuomo C."/>
            <person name="Young S.K."/>
            <person name="Zeng Q."/>
            <person name="Gargeya S."/>
            <person name="Alvarado L."/>
            <person name="Berlin A."/>
            <person name="Chapman S.B."/>
            <person name="Chen Z."/>
            <person name="Freedman E."/>
            <person name="Gellesch M."/>
            <person name="Goldberg J."/>
            <person name="Griggs A."/>
            <person name="Gujja S."/>
            <person name="Heilman E."/>
            <person name="Heiman D."/>
            <person name="Howarth C."/>
            <person name="Mehta T."/>
            <person name="Neiman D."/>
            <person name="Pearson M."/>
            <person name="Roberts A."/>
            <person name="Saif S."/>
            <person name="Shea T."/>
            <person name="Shenoy N."/>
            <person name="Sisk P."/>
            <person name="Stolte C."/>
            <person name="Sykes S."/>
            <person name="White J."/>
            <person name="Yandava C."/>
            <person name="Burger G."/>
            <person name="Gray M.W."/>
            <person name="Holland P.W.H."/>
            <person name="King N."/>
            <person name="Lang F.B.F."/>
            <person name="Roger A.J."/>
            <person name="Ruiz-Trillo I."/>
            <person name="Haas B."/>
            <person name="Nusbaum C."/>
            <person name="Birren B."/>
        </authorList>
    </citation>
    <scope>NUCLEOTIDE SEQUENCE [LARGE SCALE GENOMIC DNA]</scope>
    <source>
        <strain evidence="1 2">JP610</strain>
    </source>
</reference>
<keyword evidence="2" id="KW-1185">Reference proteome</keyword>
<protein>
    <submittedName>
        <fullName evidence="1">Uncharacterized protein</fullName>
    </submittedName>
</protein>
<feature type="non-terminal residue" evidence="1">
    <location>
        <position position="134"/>
    </location>
</feature>
<proteinExistence type="predicted"/>
<dbReference type="RefSeq" id="XP_014145669.1">
    <property type="nucleotide sequence ID" value="XM_014290194.1"/>
</dbReference>
<organism evidence="1 2">
    <name type="scientific">Sphaeroforma arctica JP610</name>
    <dbReference type="NCBI Taxonomy" id="667725"/>
    <lineage>
        <taxon>Eukaryota</taxon>
        <taxon>Ichthyosporea</taxon>
        <taxon>Ichthyophonida</taxon>
        <taxon>Sphaeroforma</taxon>
    </lineage>
</organism>
<dbReference type="EMBL" id="KQ248161">
    <property type="protein sequence ID" value="KNC71767.1"/>
    <property type="molecule type" value="Genomic_DNA"/>
</dbReference>
<sequence length="134" mass="14886">MKSRVSPLASFFLTKNIHIETLISQIREFSVQMTEFASDDPLKWNVYMPSLRSATLINFYQTNNLGSLALVALQTVDYLTLEFCSGAGNFVFGSNATVVGGEDTFVIQARAERSGIIIGQSYSVRITMNRGMEE</sequence>
<evidence type="ECO:0000313" key="2">
    <source>
        <dbReference type="Proteomes" id="UP000054560"/>
    </source>
</evidence>
<dbReference type="Proteomes" id="UP000054560">
    <property type="component" value="Unassembled WGS sequence"/>
</dbReference>
<evidence type="ECO:0000313" key="1">
    <source>
        <dbReference type="EMBL" id="KNC71767.1"/>
    </source>
</evidence>
<name>A0A0L0F4X9_9EUKA</name>
<dbReference type="GeneID" id="25916195"/>
<dbReference type="AlphaFoldDB" id="A0A0L0F4X9"/>
<gene>
    <name evidence="1" type="ORF">SARC_15691</name>
</gene>
<accession>A0A0L0F4X9</accession>